<reference evidence="1" key="2">
    <citation type="submission" date="2021-10" db="EMBL/GenBank/DDBJ databases">
        <authorList>
            <person name="Piombo E."/>
        </authorList>
    </citation>
    <scope>NUCLEOTIDE SEQUENCE</scope>
</reference>
<dbReference type="EMBL" id="CADEHS020000533">
    <property type="protein sequence ID" value="CAG9953706.1"/>
    <property type="molecule type" value="Genomic_DNA"/>
</dbReference>
<name>A0ACA9UK93_BIOOC</name>
<proteinExistence type="predicted"/>
<reference evidence="1" key="1">
    <citation type="submission" date="2020-04" db="EMBL/GenBank/DDBJ databases">
        <authorList>
            <person name="Broberg M."/>
        </authorList>
    </citation>
    <scope>NUCLEOTIDE SEQUENCE</scope>
</reference>
<evidence type="ECO:0000313" key="1">
    <source>
        <dbReference type="EMBL" id="CAG9953706.1"/>
    </source>
</evidence>
<comment type="caution">
    <text evidence="1">The sequence shown here is derived from an EMBL/GenBank/DDBJ whole genome shotgun (WGS) entry which is preliminary data.</text>
</comment>
<organism evidence="1 2">
    <name type="scientific">Clonostachys rosea f. rosea IK726</name>
    <dbReference type="NCBI Taxonomy" id="1349383"/>
    <lineage>
        <taxon>Eukaryota</taxon>
        <taxon>Fungi</taxon>
        <taxon>Dikarya</taxon>
        <taxon>Ascomycota</taxon>
        <taxon>Pezizomycotina</taxon>
        <taxon>Sordariomycetes</taxon>
        <taxon>Hypocreomycetidae</taxon>
        <taxon>Hypocreales</taxon>
        <taxon>Bionectriaceae</taxon>
        <taxon>Clonostachys</taxon>
    </lineage>
</organism>
<sequence length="199" mass="22077">MLEQSPSRHSQRLASIVLNTQHPGYKSMRHHRAIMVALDGHVPLQADSPLHWLLEAMAVAGDHIICVHRPRRTNKGENHVSETTKDARALFEATVALVAAICPDIGLYAPSMLVMGPSEGEIDMGISSLVSSHGRDSIKHSLQYSQVPVIVARPDVEREAHKEERRNDRSYADILQEACGGVHESDWKDTGGLILYPRR</sequence>
<accession>A0ACA9UK93</accession>
<dbReference type="Proteomes" id="UP000836387">
    <property type="component" value="Unassembled WGS sequence"/>
</dbReference>
<protein>
    <submittedName>
        <fullName evidence="1">Uncharacterized protein</fullName>
    </submittedName>
</protein>
<evidence type="ECO:0000313" key="2">
    <source>
        <dbReference type="Proteomes" id="UP000836387"/>
    </source>
</evidence>
<keyword evidence="2" id="KW-1185">Reference proteome</keyword>
<gene>
    <name evidence="1" type="ORF">CRV2_00015076</name>
</gene>